<dbReference type="SUPFAM" id="SSF53254">
    <property type="entry name" value="Phosphoglycerate mutase-like"/>
    <property type="match status" value="1"/>
</dbReference>
<evidence type="ECO:0000256" key="2">
    <source>
        <dbReference type="ARBA" id="ARBA00023235"/>
    </source>
</evidence>
<proteinExistence type="predicted"/>
<dbReference type="PANTHER" id="PTHR48100">
    <property type="entry name" value="BROAD-SPECIFICITY PHOSPHATASE YOR283W-RELATED"/>
    <property type="match status" value="1"/>
</dbReference>
<reference evidence="3 4" key="1">
    <citation type="submission" date="2021-01" db="EMBL/GenBank/DDBJ databases">
        <title>Genomic Encyclopedia of Type Strains, Phase IV (KMG-IV): sequencing the most valuable type-strain genomes for metagenomic binning, comparative biology and taxonomic classification.</title>
        <authorList>
            <person name="Goeker M."/>
        </authorList>
    </citation>
    <scope>NUCLEOTIDE SEQUENCE [LARGE SCALE GENOMIC DNA]</scope>
    <source>
        <strain evidence="3 4">DSM 25879</strain>
    </source>
</reference>
<dbReference type="GO" id="GO:0004619">
    <property type="term" value="F:phosphoglycerate mutase activity"/>
    <property type="evidence" value="ECO:0007669"/>
    <property type="project" value="UniProtKB-EC"/>
</dbReference>
<dbReference type="Gene3D" id="3.40.50.1240">
    <property type="entry name" value="Phosphoglycerate mutase-like"/>
    <property type="match status" value="1"/>
</dbReference>
<dbReference type="InterPro" id="IPR001345">
    <property type="entry name" value="PG/BPGM_mutase_AS"/>
</dbReference>
<accession>A0ABS2NYI8</accession>
<dbReference type="PANTHER" id="PTHR48100:SF1">
    <property type="entry name" value="HISTIDINE PHOSPHATASE FAMILY PROTEIN-RELATED"/>
    <property type="match status" value="1"/>
</dbReference>
<dbReference type="InterPro" id="IPR013078">
    <property type="entry name" value="His_Pase_superF_clade-1"/>
</dbReference>
<gene>
    <name evidence="3" type="ORF">JOC95_001603</name>
</gene>
<evidence type="ECO:0000256" key="1">
    <source>
        <dbReference type="ARBA" id="ARBA00023152"/>
    </source>
</evidence>
<protein>
    <submittedName>
        <fullName evidence="3">Phosphoglycerate mutase</fullName>
        <ecNumber evidence="3">5.4.2.12</ecNumber>
    </submittedName>
</protein>
<dbReference type="CDD" id="cd07067">
    <property type="entry name" value="HP_PGM_like"/>
    <property type="match status" value="1"/>
</dbReference>
<comment type="caution">
    <text evidence="3">The sequence shown here is derived from an EMBL/GenBank/DDBJ whole genome shotgun (WGS) entry which is preliminary data.</text>
</comment>
<dbReference type="RefSeq" id="WP_204414982.1">
    <property type="nucleotide sequence ID" value="NZ_JAFBED010000003.1"/>
</dbReference>
<sequence>MLTLYITRHGETVWNTEKKLQGWKDSELTEDGKRNARLLGERLKDTDFTAVYSSPSQRTLATAEFILGEKEIAIFQDENLREINMGDWEGQTHDFLKETYPQAYQAFWNTPHLYMPDSGESFEQLGSRVVYFLERLKREQADGNVLIVTHTVFIKALLLHMKKLQLESFWEGAYIHDTCLTVIELSDNQINILLEGDVSHLGEVTFH</sequence>
<evidence type="ECO:0000313" key="4">
    <source>
        <dbReference type="Proteomes" id="UP000737402"/>
    </source>
</evidence>
<keyword evidence="4" id="KW-1185">Reference proteome</keyword>
<organism evidence="3 4">
    <name type="scientific">Sutcliffiella tianshenii</name>
    <dbReference type="NCBI Taxonomy" id="1463404"/>
    <lineage>
        <taxon>Bacteria</taxon>
        <taxon>Bacillati</taxon>
        <taxon>Bacillota</taxon>
        <taxon>Bacilli</taxon>
        <taxon>Bacillales</taxon>
        <taxon>Bacillaceae</taxon>
        <taxon>Sutcliffiella</taxon>
    </lineage>
</organism>
<dbReference type="InterPro" id="IPR050275">
    <property type="entry name" value="PGM_Phosphatase"/>
</dbReference>
<keyword evidence="2 3" id="KW-0413">Isomerase</keyword>
<name>A0ABS2NYI8_9BACI</name>
<dbReference type="SMART" id="SM00855">
    <property type="entry name" value="PGAM"/>
    <property type="match status" value="1"/>
</dbReference>
<keyword evidence="1" id="KW-0324">Glycolysis</keyword>
<dbReference type="EMBL" id="JAFBED010000003">
    <property type="protein sequence ID" value="MBM7619751.1"/>
    <property type="molecule type" value="Genomic_DNA"/>
</dbReference>
<dbReference type="Proteomes" id="UP000737402">
    <property type="component" value="Unassembled WGS sequence"/>
</dbReference>
<dbReference type="InterPro" id="IPR029033">
    <property type="entry name" value="His_PPase_superfam"/>
</dbReference>
<dbReference type="EC" id="5.4.2.12" evidence="3"/>
<dbReference type="PROSITE" id="PS00175">
    <property type="entry name" value="PG_MUTASE"/>
    <property type="match status" value="1"/>
</dbReference>
<dbReference type="Pfam" id="PF00300">
    <property type="entry name" value="His_Phos_1"/>
    <property type="match status" value="1"/>
</dbReference>
<evidence type="ECO:0000313" key="3">
    <source>
        <dbReference type="EMBL" id="MBM7619751.1"/>
    </source>
</evidence>